<dbReference type="Proteomes" id="UP001147760">
    <property type="component" value="Unassembled WGS sequence"/>
</dbReference>
<reference evidence="2" key="2">
    <citation type="journal article" date="2023" name="IMA Fungus">
        <title>Comparative genomic study of the Penicillium genus elucidates a diverse pangenome and 15 lateral gene transfer events.</title>
        <authorList>
            <person name="Petersen C."/>
            <person name="Sorensen T."/>
            <person name="Nielsen M.R."/>
            <person name="Sondergaard T.E."/>
            <person name="Sorensen J.L."/>
            <person name="Fitzpatrick D.A."/>
            <person name="Frisvad J.C."/>
            <person name="Nielsen K.L."/>
        </authorList>
    </citation>
    <scope>NUCLEOTIDE SEQUENCE</scope>
    <source>
        <strain evidence="2">IBT 17660</strain>
    </source>
</reference>
<comment type="caution">
    <text evidence="2">The sequence shown here is derived from an EMBL/GenBank/DDBJ whole genome shotgun (WGS) entry which is preliminary data.</text>
</comment>
<protein>
    <submittedName>
        <fullName evidence="2">Uncharacterized protein</fullName>
    </submittedName>
</protein>
<organism evidence="2 3">
    <name type="scientific">Penicillium desertorum</name>
    <dbReference type="NCBI Taxonomy" id="1303715"/>
    <lineage>
        <taxon>Eukaryota</taxon>
        <taxon>Fungi</taxon>
        <taxon>Dikarya</taxon>
        <taxon>Ascomycota</taxon>
        <taxon>Pezizomycotina</taxon>
        <taxon>Eurotiomycetes</taxon>
        <taxon>Eurotiomycetidae</taxon>
        <taxon>Eurotiales</taxon>
        <taxon>Aspergillaceae</taxon>
        <taxon>Penicillium</taxon>
    </lineage>
</organism>
<evidence type="ECO:0000313" key="2">
    <source>
        <dbReference type="EMBL" id="KAJ5469748.1"/>
    </source>
</evidence>
<accession>A0A9X0BJW0</accession>
<dbReference type="EMBL" id="JAPWDO010000005">
    <property type="protein sequence ID" value="KAJ5469748.1"/>
    <property type="molecule type" value="Genomic_DNA"/>
</dbReference>
<sequence>MKLAVALVVYISLIPGTLSLVEPCKENLVYCGSTLEQYHGYTPDEIHSYISRSSLGQYIVDALDEPENALFRCTDTAGDLDLIAFCYSGCTQPPNGDACAADP</sequence>
<dbReference type="OrthoDB" id="4246592at2759"/>
<evidence type="ECO:0000313" key="3">
    <source>
        <dbReference type="Proteomes" id="UP001147760"/>
    </source>
</evidence>
<feature type="signal peptide" evidence="1">
    <location>
        <begin position="1"/>
        <end position="19"/>
    </location>
</feature>
<dbReference type="AlphaFoldDB" id="A0A9X0BJW0"/>
<feature type="chain" id="PRO_5040900671" evidence="1">
    <location>
        <begin position="20"/>
        <end position="103"/>
    </location>
</feature>
<reference evidence="2" key="1">
    <citation type="submission" date="2022-12" db="EMBL/GenBank/DDBJ databases">
        <authorList>
            <person name="Petersen C."/>
        </authorList>
    </citation>
    <scope>NUCLEOTIDE SEQUENCE</scope>
    <source>
        <strain evidence="2">IBT 17660</strain>
    </source>
</reference>
<proteinExistence type="predicted"/>
<keyword evidence="1" id="KW-0732">Signal</keyword>
<name>A0A9X0BJW0_9EURO</name>
<gene>
    <name evidence="2" type="ORF">N7530_007105</name>
</gene>
<keyword evidence="3" id="KW-1185">Reference proteome</keyword>
<evidence type="ECO:0000256" key="1">
    <source>
        <dbReference type="SAM" id="SignalP"/>
    </source>
</evidence>